<organism evidence="2 3">
    <name type="scientific">Macrosiphum euphorbiae</name>
    <name type="common">potato aphid</name>
    <dbReference type="NCBI Taxonomy" id="13131"/>
    <lineage>
        <taxon>Eukaryota</taxon>
        <taxon>Metazoa</taxon>
        <taxon>Ecdysozoa</taxon>
        <taxon>Arthropoda</taxon>
        <taxon>Hexapoda</taxon>
        <taxon>Insecta</taxon>
        <taxon>Pterygota</taxon>
        <taxon>Neoptera</taxon>
        <taxon>Paraneoptera</taxon>
        <taxon>Hemiptera</taxon>
        <taxon>Sternorrhyncha</taxon>
        <taxon>Aphidomorpha</taxon>
        <taxon>Aphidoidea</taxon>
        <taxon>Aphididae</taxon>
        <taxon>Macrosiphini</taxon>
        <taxon>Macrosiphum</taxon>
    </lineage>
</organism>
<proteinExistence type="predicted"/>
<feature type="region of interest" description="Disordered" evidence="1">
    <location>
        <begin position="46"/>
        <end position="76"/>
    </location>
</feature>
<dbReference type="Proteomes" id="UP001160148">
    <property type="component" value="Unassembled WGS sequence"/>
</dbReference>
<evidence type="ECO:0000313" key="2">
    <source>
        <dbReference type="EMBL" id="CAI6348083.1"/>
    </source>
</evidence>
<dbReference type="EMBL" id="CARXXK010000001">
    <property type="protein sequence ID" value="CAI6348083.1"/>
    <property type="molecule type" value="Genomic_DNA"/>
</dbReference>
<protein>
    <submittedName>
        <fullName evidence="2">Uncharacterized protein</fullName>
    </submittedName>
</protein>
<dbReference type="AlphaFoldDB" id="A0AAV0VUM3"/>
<evidence type="ECO:0000256" key="1">
    <source>
        <dbReference type="SAM" id="MobiDB-lite"/>
    </source>
</evidence>
<comment type="caution">
    <text evidence="2">The sequence shown here is derived from an EMBL/GenBank/DDBJ whole genome shotgun (WGS) entry which is preliminary data.</text>
</comment>
<gene>
    <name evidence="2" type="ORF">MEUPH1_LOCUS4795</name>
</gene>
<accession>A0AAV0VUM3</accession>
<reference evidence="2 3" key="1">
    <citation type="submission" date="2023-01" db="EMBL/GenBank/DDBJ databases">
        <authorList>
            <person name="Whitehead M."/>
        </authorList>
    </citation>
    <scope>NUCLEOTIDE SEQUENCE [LARGE SCALE GENOMIC DNA]</scope>
</reference>
<sequence length="76" mass="8428">MGSARKPRKKPKRRLILMKPEARCSVTPAESDQFYWAALIDERTSINRSRVYPPPATCDPSEPSPPSVTAEVLSTG</sequence>
<feature type="compositionally biased region" description="Pro residues" evidence="1">
    <location>
        <begin position="52"/>
        <end position="66"/>
    </location>
</feature>
<keyword evidence="3" id="KW-1185">Reference proteome</keyword>
<evidence type="ECO:0000313" key="3">
    <source>
        <dbReference type="Proteomes" id="UP001160148"/>
    </source>
</evidence>
<name>A0AAV0VUM3_9HEMI</name>